<proteinExistence type="predicted"/>
<sequence>MTLEPVDPDHAEVVALLQPFVDGELSDDEHELVARQIAINPEYQAIVREQQGVRAALRSLERELAPAGLRERILADLDAVEAEQRAAEQRGWFAPVVGRIKAFGRGAMLMVPAAAAAAVLFVVANNAGWLEGGLGGGGVGLDGALVEGGMAHSIELSKRGGGDHDDAQPEPQPSVAATPPAATPPAAAAGRVASGSELPSAADLSENLGFAVQVAPPRSLPADVALVSDSERAPGSSAMVRYRDGGGAVMVDRQRRAGVAPLHGLRQSFRGHDYYLARDAQGRAQLEFELGRVHHGFILEGGDARVGAGVSVDEPDFHGLLIVADALRRAHEG</sequence>
<keyword evidence="3" id="KW-1185">Reference proteome</keyword>
<feature type="compositionally biased region" description="Low complexity" evidence="1">
    <location>
        <begin position="176"/>
        <end position="189"/>
    </location>
</feature>
<dbReference type="Gene3D" id="1.10.10.1320">
    <property type="entry name" value="Anti-sigma factor, zinc-finger domain"/>
    <property type="match status" value="1"/>
</dbReference>
<feature type="compositionally biased region" description="Basic and acidic residues" evidence="1">
    <location>
        <begin position="155"/>
        <end position="167"/>
    </location>
</feature>
<dbReference type="AlphaFoldDB" id="A0A2S9XS24"/>
<dbReference type="EMBL" id="PVNK01000167">
    <property type="protein sequence ID" value="PRP95659.1"/>
    <property type="molecule type" value="Genomic_DNA"/>
</dbReference>
<evidence type="ECO:0000313" key="3">
    <source>
        <dbReference type="Proteomes" id="UP000237968"/>
    </source>
</evidence>
<dbReference type="InterPro" id="IPR041916">
    <property type="entry name" value="Anti_sigma_zinc_sf"/>
</dbReference>
<gene>
    <name evidence="2" type="ORF">ENSA5_37920</name>
</gene>
<comment type="caution">
    <text evidence="2">The sequence shown here is derived from an EMBL/GenBank/DDBJ whole genome shotgun (WGS) entry which is preliminary data.</text>
</comment>
<name>A0A2S9XS24_9BACT</name>
<protein>
    <recommendedName>
        <fullName evidence="4">Zinc-finger domain-containing protein</fullName>
    </recommendedName>
</protein>
<reference evidence="2 3" key="1">
    <citation type="submission" date="2018-03" db="EMBL/GenBank/DDBJ databases">
        <title>Draft Genome Sequences of the Obligatory Marine Myxobacteria Enhygromyxa salina SWB005.</title>
        <authorList>
            <person name="Poehlein A."/>
            <person name="Moghaddam J.A."/>
            <person name="Harms H."/>
            <person name="Alanjari M."/>
            <person name="Koenig G.M."/>
            <person name="Daniel R."/>
            <person name="Schaeberle T.F."/>
        </authorList>
    </citation>
    <scope>NUCLEOTIDE SEQUENCE [LARGE SCALE GENOMIC DNA]</scope>
    <source>
        <strain evidence="2 3">SWB005</strain>
    </source>
</reference>
<dbReference type="RefSeq" id="WP_146155871.1">
    <property type="nucleotide sequence ID" value="NZ_PVNK01000167.1"/>
</dbReference>
<organism evidence="2 3">
    <name type="scientific">Enhygromyxa salina</name>
    <dbReference type="NCBI Taxonomy" id="215803"/>
    <lineage>
        <taxon>Bacteria</taxon>
        <taxon>Pseudomonadati</taxon>
        <taxon>Myxococcota</taxon>
        <taxon>Polyangia</taxon>
        <taxon>Nannocystales</taxon>
        <taxon>Nannocystaceae</taxon>
        <taxon>Enhygromyxa</taxon>
    </lineage>
</organism>
<evidence type="ECO:0000256" key="1">
    <source>
        <dbReference type="SAM" id="MobiDB-lite"/>
    </source>
</evidence>
<evidence type="ECO:0008006" key="4">
    <source>
        <dbReference type="Google" id="ProtNLM"/>
    </source>
</evidence>
<dbReference type="Proteomes" id="UP000237968">
    <property type="component" value="Unassembled WGS sequence"/>
</dbReference>
<dbReference type="OrthoDB" id="5508808at2"/>
<feature type="region of interest" description="Disordered" evidence="1">
    <location>
        <begin position="155"/>
        <end position="194"/>
    </location>
</feature>
<evidence type="ECO:0000313" key="2">
    <source>
        <dbReference type="EMBL" id="PRP95659.1"/>
    </source>
</evidence>
<accession>A0A2S9XS24</accession>